<dbReference type="PROSITE" id="PS50846">
    <property type="entry name" value="HMA_2"/>
    <property type="match status" value="1"/>
</dbReference>
<dbReference type="EMBL" id="JADIMU010000030">
    <property type="protein sequence ID" value="MBO8443067.1"/>
    <property type="molecule type" value="Genomic_DNA"/>
</dbReference>
<comment type="caution">
    <text evidence="3">The sequence shown here is derived from an EMBL/GenBank/DDBJ whole genome shotgun (WGS) entry which is preliminary data.</text>
</comment>
<name>A0A9D9E7X8_9SPIR</name>
<reference evidence="3" key="1">
    <citation type="submission" date="2020-10" db="EMBL/GenBank/DDBJ databases">
        <authorList>
            <person name="Gilroy R."/>
        </authorList>
    </citation>
    <scope>NUCLEOTIDE SEQUENCE</scope>
    <source>
        <strain evidence="3">11167</strain>
    </source>
</reference>
<dbReference type="Proteomes" id="UP000823633">
    <property type="component" value="Unassembled WGS sequence"/>
</dbReference>
<accession>A0A9D9E7X8</accession>
<evidence type="ECO:0000256" key="1">
    <source>
        <dbReference type="ARBA" id="ARBA00022723"/>
    </source>
</evidence>
<dbReference type="CDD" id="cd00371">
    <property type="entry name" value="HMA"/>
    <property type="match status" value="1"/>
</dbReference>
<dbReference type="InterPro" id="IPR036163">
    <property type="entry name" value="HMA_dom_sf"/>
</dbReference>
<dbReference type="AlphaFoldDB" id="A0A9D9E7X8"/>
<evidence type="ECO:0000313" key="3">
    <source>
        <dbReference type="EMBL" id="MBO8443067.1"/>
    </source>
</evidence>
<feature type="domain" description="HMA" evidence="2">
    <location>
        <begin position="51"/>
        <end position="116"/>
    </location>
</feature>
<dbReference type="Gene3D" id="3.30.70.100">
    <property type="match status" value="1"/>
</dbReference>
<gene>
    <name evidence="3" type="ORF">IAC42_04835</name>
</gene>
<keyword evidence="1" id="KW-0479">Metal-binding</keyword>
<dbReference type="InterPro" id="IPR017969">
    <property type="entry name" value="Heavy-metal-associated_CS"/>
</dbReference>
<dbReference type="InterPro" id="IPR006121">
    <property type="entry name" value="HMA_dom"/>
</dbReference>
<dbReference type="SUPFAM" id="SSF55008">
    <property type="entry name" value="HMA, heavy metal-associated domain"/>
    <property type="match status" value="1"/>
</dbReference>
<dbReference type="GO" id="GO:0046872">
    <property type="term" value="F:metal ion binding"/>
    <property type="evidence" value="ECO:0007669"/>
    <property type="project" value="UniProtKB-KW"/>
</dbReference>
<sequence>MVDTIIFVIVVILMVFAVKGSIRHFKGDGSCCKSSAGQSAVPVKKLDGRTAQLRLTVSGMHCTACEDRLHRALDAISGVAVTYISYDRKLVLLDVDRDLPDGLLKKVVEGEGYALEKVEEL</sequence>
<reference evidence="3" key="2">
    <citation type="journal article" date="2021" name="PeerJ">
        <title>Extensive microbial diversity within the chicken gut microbiome revealed by metagenomics and culture.</title>
        <authorList>
            <person name="Gilroy R."/>
            <person name="Ravi A."/>
            <person name="Getino M."/>
            <person name="Pursley I."/>
            <person name="Horton D.L."/>
            <person name="Alikhan N.F."/>
            <person name="Baker D."/>
            <person name="Gharbi K."/>
            <person name="Hall N."/>
            <person name="Watson M."/>
            <person name="Adriaenssens E.M."/>
            <person name="Foster-Nyarko E."/>
            <person name="Jarju S."/>
            <person name="Secka A."/>
            <person name="Antonio M."/>
            <person name="Oren A."/>
            <person name="Chaudhuri R.R."/>
            <person name="La Ragione R."/>
            <person name="Hildebrand F."/>
            <person name="Pallen M.J."/>
        </authorList>
    </citation>
    <scope>NUCLEOTIDE SEQUENCE</scope>
    <source>
        <strain evidence="3">11167</strain>
    </source>
</reference>
<proteinExistence type="predicted"/>
<evidence type="ECO:0000313" key="4">
    <source>
        <dbReference type="Proteomes" id="UP000823633"/>
    </source>
</evidence>
<protein>
    <submittedName>
        <fullName evidence="3">Heavy-metal-associated domain-containing protein</fullName>
    </submittedName>
</protein>
<dbReference type="Pfam" id="PF00403">
    <property type="entry name" value="HMA"/>
    <property type="match status" value="1"/>
</dbReference>
<evidence type="ECO:0000259" key="2">
    <source>
        <dbReference type="PROSITE" id="PS50846"/>
    </source>
</evidence>
<dbReference type="PROSITE" id="PS01047">
    <property type="entry name" value="HMA_1"/>
    <property type="match status" value="1"/>
</dbReference>
<organism evidence="3 4">
    <name type="scientific">Candidatus Aphodenecus pullistercoris</name>
    <dbReference type="NCBI Taxonomy" id="2840669"/>
    <lineage>
        <taxon>Bacteria</taxon>
        <taxon>Pseudomonadati</taxon>
        <taxon>Spirochaetota</taxon>
        <taxon>Spirochaetia</taxon>
        <taxon>Spirochaetales</taxon>
        <taxon>Candidatus Aphodenecus</taxon>
    </lineage>
</organism>